<comment type="caution">
    <text evidence="2">The sequence shown here is derived from an EMBL/GenBank/DDBJ whole genome shotgun (WGS) entry which is preliminary data.</text>
</comment>
<feature type="transmembrane region" description="Helical" evidence="1">
    <location>
        <begin position="83"/>
        <end position="103"/>
    </location>
</feature>
<evidence type="ECO:0000313" key="2">
    <source>
        <dbReference type="EMBL" id="RIX29236.1"/>
    </source>
</evidence>
<evidence type="ECO:0000256" key="1">
    <source>
        <dbReference type="SAM" id="Phobius"/>
    </source>
</evidence>
<feature type="transmembrane region" description="Helical" evidence="1">
    <location>
        <begin position="138"/>
        <end position="167"/>
    </location>
</feature>
<name>A0A418Q021_9SPHN</name>
<keyword evidence="1" id="KW-0812">Transmembrane</keyword>
<feature type="transmembrane region" description="Helical" evidence="1">
    <location>
        <begin position="56"/>
        <end position="76"/>
    </location>
</feature>
<feature type="transmembrane region" description="Helical" evidence="1">
    <location>
        <begin position="29"/>
        <end position="50"/>
    </location>
</feature>
<keyword evidence="1" id="KW-0472">Membrane</keyword>
<keyword evidence="1" id="KW-1133">Transmembrane helix</keyword>
<gene>
    <name evidence="2" type="ORF">D3M59_07975</name>
</gene>
<sequence>MLGGTEEQPMDFGRIVRGESLHGEMRGKLIGVAGVAVILISAASALLPLQDRKNDAHLLGVMLLAAGLLEAGVGILRRDRPVVAALPGICSIAAGAFLLVGPWHAWVPIVRVIISWLALRSVCLLVESAATRGSVRVWTLIAAVVDFQLAAILLVGLYAMTFAIALFGPSPDIVTSFAWVLAISFVVTGALLLEIAGDRPRG</sequence>
<protein>
    <recommendedName>
        <fullName evidence="4">DUF308 domain-containing protein</fullName>
    </recommendedName>
</protein>
<dbReference type="EMBL" id="QXTF01000002">
    <property type="protein sequence ID" value="RIX29236.1"/>
    <property type="molecule type" value="Genomic_DNA"/>
</dbReference>
<keyword evidence="3" id="KW-1185">Reference proteome</keyword>
<evidence type="ECO:0000313" key="3">
    <source>
        <dbReference type="Proteomes" id="UP000285023"/>
    </source>
</evidence>
<feature type="transmembrane region" description="Helical" evidence="1">
    <location>
        <begin position="109"/>
        <end position="126"/>
    </location>
</feature>
<dbReference type="AlphaFoldDB" id="A0A418Q021"/>
<feature type="transmembrane region" description="Helical" evidence="1">
    <location>
        <begin position="173"/>
        <end position="193"/>
    </location>
</feature>
<organism evidence="2 3">
    <name type="scientific">Sphingomonas edaphi</name>
    <dbReference type="NCBI Taxonomy" id="2315689"/>
    <lineage>
        <taxon>Bacteria</taxon>
        <taxon>Pseudomonadati</taxon>
        <taxon>Pseudomonadota</taxon>
        <taxon>Alphaproteobacteria</taxon>
        <taxon>Sphingomonadales</taxon>
        <taxon>Sphingomonadaceae</taxon>
        <taxon>Sphingomonas</taxon>
    </lineage>
</organism>
<dbReference type="Proteomes" id="UP000285023">
    <property type="component" value="Unassembled WGS sequence"/>
</dbReference>
<evidence type="ECO:0008006" key="4">
    <source>
        <dbReference type="Google" id="ProtNLM"/>
    </source>
</evidence>
<reference evidence="2 3" key="1">
    <citation type="submission" date="2018-09" db="EMBL/GenBank/DDBJ databases">
        <title>Sphingomonas sp. DAC4.</title>
        <authorList>
            <person name="Seo T."/>
        </authorList>
    </citation>
    <scope>NUCLEOTIDE SEQUENCE [LARGE SCALE GENOMIC DNA]</scope>
    <source>
        <strain evidence="2 3">DAC4</strain>
    </source>
</reference>
<accession>A0A418Q021</accession>
<proteinExistence type="predicted"/>